<name>A0A317FFE5_9PROT</name>
<dbReference type="AlphaFoldDB" id="A0A317FFE5"/>
<dbReference type="GO" id="GO:0005737">
    <property type="term" value="C:cytoplasm"/>
    <property type="evidence" value="ECO:0007669"/>
    <property type="project" value="UniProtKB-SubCell"/>
</dbReference>
<dbReference type="InterPro" id="IPR051369">
    <property type="entry name" value="GST_Theta"/>
</dbReference>
<dbReference type="PROSITE" id="PS50404">
    <property type="entry name" value="GST_NTER"/>
    <property type="match status" value="1"/>
</dbReference>
<dbReference type="Gene3D" id="3.40.30.10">
    <property type="entry name" value="Glutaredoxin"/>
    <property type="match status" value="1"/>
</dbReference>
<dbReference type="GO" id="GO:0006749">
    <property type="term" value="P:glutathione metabolic process"/>
    <property type="evidence" value="ECO:0007669"/>
    <property type="project" value="TreeGrafter"/>
</dbReference>
<keyword evidence="2" id="KW-0963">Cytoplasm</keyword>
<feature type="domain" description="GST N-terminal" evidence="3">
    <location>
        <begin position="49"/>
        <end position="131"/>
    </location>
</feature>
<dbReference type="Proteomes" id="UP000245765">
    <property type="component" value="Unassembled WGS sequence"/>
</dbReference>
<evidence type="ECO:0000256" key="2">
    <source>
        <dbReference type="ARBA" id="ARBA00022490"/>
    </source>
</evidence>
<dbReference type="CDD" id="cd00570">
    <property type="entry name" value="GST_N_family"/>
    <property type="match status" value="1"/>
</dbReference>
<dbReference type="InterPro" id="IPR010987">
    <property type="entry name" value="Glutathione-S-Trfase_C-like"/>
</dbReference>
<reference evidence="6" key="1">
    <citation type="submission" date="2018-05" db="EMBL/GenBank/DDBJ databases">
        <authorList>
            <person name="Du Z."/>
            <person name="Wang X."/>
        </authorList>
    </citation>
    <scope>NUCLEOTIDE SEQUENCE [LARGE SCALE GENOMIC DNA]</scope>
    <source>
        <strain evidence="6">CQN31</strain>
    </source>
</reference>
<dbReference type="InterPro" id="IPR036249">
    <property type="entry name" value="Thioredoxin-like_sf"/>
</dbReference>
<comment type="subcellular location">
    <subcellularLocation>
        <location evidence="1">Cytoplasm</location>
    </subcellularLocation>
</comment>
<dbReference type="InterPro" id="IPR004045">
    <property type="entry name" value="Glutathione_S-Trfase_N"/>
</dbReference>
<feature type="domain" description="GST C-terminal" evidence="4">
    <location>
        <begin position="135"/>
        <end position="272"/>
    </location>
</feature>
<gene>
    <name evidence="5" type="ORF">DFH01_16585</name>
</gene>
<dbReference type="InterPro" id="IPR036282">
    <property type="entry name" value="Glutathione-S-Trfase_C_sf"/>
</dbReference>
<evidence type="ECO:0000259" key="3">
    <source>
        <dbReference type="PROSITE" id="PS50404"/>
    </source>
</evidence>
<sequence>MPGTSVARLGGFRGGSDLALPARQELCGIAGMACDDASQPGIPREGRTPAMKLHFFDGSTTCRPIAMFAMEAGIPLELAPVNLFGGEHKGEAYTQVNPNQLVPVLEEDDGHRLIECSAILKYLADVAGHAAWPADKRARAAVNARMDWFNTGFLRSFGYGYAYPQLLPYLAWEDKAMQAAALARAKAESERLFGILNDHMLSDAHPYLGGAEPDLSDFLGVCYATLGELVGWDFDRWPRVARWIAAMKARPSWNPCNVGFHGWRDAVRGQAA</sequence>
<dbReference type="SFLD" id="SFLDS00019">
    <property type="entry name" value="Glutathione_Transferase_(cytos"/>
    <property type="match status" value="1"/>
</dbReference>
<evidence type="ECO:0000259" key="4">
    <source>
        <dbReference type="PROSITE" id="PS50405"/>
    </source>
</evidence>
<dbReference type="SUPFAM" id="SSF52833">
    <property type="entry name" value="Thioredoxin-like"/>
    <property type="match status" value="1"/>
</dbReference>
<dbReference type="Gene3D" id="1.20.1050.10">
    <property type="match status" value="1"/>
</dbReference>
<evidence type="ECO:0000313" key="5">
    <source>
        <dbReference type="EMBL" id="PWS36747.1"/>
    </source>
</evidence>
<evidence type="ECO:0008006" key="7">
    <source>
        <dbReference type="Google" id="ProtNLM"/>
    </source>
</evidence>
<comment type="caution">
    <text evidence="5">The sequence shown here is derived from an EMBL/GenBank/DDBJ whole genome shotgun (WGS) entry which is preliminary data.</text>
</comment>
<dbReference type="GO" id="GO:0004364">
    <property type="term" value="F:glutathione transferase activity"/>
    <property type="evidence" value="ECO:0007669"/>
    <property type="project" value="TreeGrafter"/>
</dbReference>
<keyword evidence="6" id="KW-1185">Reference proteome</keyword>
<dbReference type="Pfam" id="PF13409">
    <property type="entry name" value="GST_N_2"/>
    <property type="match status" value="1"/>
</dbReference>
<dbReference type="SUPFAM" id="SSF47616">
    <property type="entry name" value="GST C-terminal domain-like"/>
    <property type="match status" value="1"/>
</dbReference>
<evidence type="ECO:0000256" key="1">
    <source>
        <dbReference type="ARBA" id="ARBA00004496"/>
    </source>
</evidence>
<accession>A0A317FFE5</accession>
<dbReference type="EMBL" id="QGNA01000003">
    <property type="protein sequence ID" value="PWS36747.1"/>
    <property type="molecule type" value="Genomic_DNA"/>
</dbReference>
<dbReference type="PANTHER" id="PTHR43917">
    <property type="match status" value="1"/>
</dbReference>
<dbReference type="PANTHER" id="PTHR43917:SF8">
    <property type="entry name" value="GH16740P-RELATED"/>
    <property type="match status" value="1"/>
</dbReference>
<dbReference type="InterPro" id="IPR040079">
    <property type="entry name" value="Glutathione_S-Trfase"/>
</dbReference>
<proteinExistence type="predicted"/>
<dbReference type="PROSITE" id="PS50405">
    <property type="entry name" value="GST_CTER"/>
    <property type="match status" value="1"/>
</dbReference>
<evidence type="ECO:0000313" key="6">
    <source>
        <dbReference type="Proteomes" id="UP000245765"/>
    </source>
</evidence>
<protein>
    <recommendedName>
        <fullName evidence="7">Glutathione S-transferase</fullName>
    </recommendedName>
</protein>
<organism evidence="5 6">
    <name type="scientific">Falsiroseomonas bella</name>
    <dbReference type="NCBI Taxonomy" id="2184016"/>
    <lineage>
        <taxon>Bacteria</taxon>
        <taxon>Pseudomonadati</taxon>
        <taxon>Pseudomonadota</taxon>
        <taxon>Alphaproteobacteria</taxon>
        <taxon>Acetobacterales</taxon>
        <taxon>Roseomonadaceae</taxon>
        <taxon>Falsiroseomonas</taxon>
    </lineage>
</organism>
<dbReference type="SFLD" id="SFLDG00358">
    <property type="entry name" value="Main_(cytGST)"/>
    <property type="match status" value="1"/>
</dbReference>